<protein>
    <submittedName>
        <fullName evidence="2">Uncharacterized protein</fullName>
    </submittedName>
</protein>
<sequence length="291" mass="31362">MAGLLRKILPVVSSTPRDVDDDDAYNVEYSFAMEYHGPPVTHDIPRLVPVDIDQIPTAAAVVSASLLNNLSLPVIQPIVKSNPLSKKSPDRAKLGVEATGSSPNSVIPCEQRATDDSDCVLSSAADSSGMFDSVDGERCAKKSTDGIGSSGSLGFSDSPDHSHDLSESSDVLELPDDCEEISPELGLSSGDPSSEVSSCKEEHRNNGTPRHVKRPSTVTFRDPELSHMVYEESSCDEPEIVQERPPPQEQREEWTVLSMPERKSVHREGGLHCLQCKVLPSLCAESNGVNA</sequence>
<reference evidence="2 3" key="1">
    <citation type="journal article" date="2024" name="Plant J.">
        <title>Genome sequences and population genomics reveal climatic adaptation and genomic divergence between two closely related sweetgum species.</title>
        <authorList>
            <person name="Xu W.Q."/>
            <person name="Ren C.Q."/>
            <person name="Zhang X.Y."/>
            <person name="Comes H.P."/>
            <person name="Liu X.H."/>
            <person name="Li Y.G."/>
            <person name="Kettle C.J."/>
            <person name="Jalonen R."/>
            <person name="Gaisberger H."/>
            <person name="Ma Y.Z."/>
            <person name="Qiu Y.X."/>
        </authorList>
    </citation>
    <scope>NUCLEOTIDE SEQUENCE [LARGE SCALE GENOMIC DNA]</scope>
    <source>
        <strain evidence="2">Hangzhou</strain>
    </source>
</reference>
<dbReference type="Proteomes" id="UP001415857">
    <property type="component" value="Unassembled WGS sequence"/>
</dbReference>
<gene>
    <name evidence="2" type="ORF">L1049_015003</name>
</gene>
<keyword evidence="3" id="KW-1185">Reference proteome</keyword>
<dbReference type="PANTHER" id="PTHR36486">
    <property type="entry name" value="OS01G0977800 PROTEIN"/>
    <property type="match status" value="1"/>
</dbReference>
<evidence type="ECO:0000313" key="3">
    <source>
        <dbReference type="Proteomes" id="UP001415857"/>
    </source>
</evidence>
<feature type="region of interest" description="Disordered" evidence="1">
    <location>
        <begin position="142"/>
        <end position="253"/>
    </location>
</feature>
<evidence type="ECO:0000313" key="2">
    <source>
        <dbReference type="EMBL" id="KAK9286603.1"/>
    </source>
</evidence>
<organism evidence="2 3">
    <name type="scientific">Liquidambar formosana</name>
    <name type="common">Formosan gum</name>
    <dbReference type="NCBI Taxonomy" id="63359"/>
    <lineage>
        <taxon>Eukaryota</taxon>
        <taxon>Viridiplantae</taxon>
        <taxon>Streptophyta</taxon>
        <taxon>Embryophyta</taxon>
        <taxon>Tracheophyta</taxon>
        <taxon>Spermatophyta</taxon>
        <taxon>Magnoliopsida</taxon>
        <taxon>eudicotyledons</taxon>
        <taxon>Gunneridae</taxon>
        <taxon>Pentapetalae</taxon>
        <taxon>Saxifragales</taxon>
        <taxon>Altingiaceae</taxon>
        <taxon>Liquidambar</taxon>
    </lineage>
</organism>
<accession>A0AAP0RY89</accession>
<feature type="compositionally biased region" description="Polar residues" evidence="1">
    <location>
        <begin position="146"/>
        <end position="155"/>
    </location>
</feature>
<name>A0AAP0RY89_LIQFO</name>
<dbReference type="InterPro" id="IPR053057">
    <property type="entry name" value="XLG_GTP-binding"/>
</dbReference>
<comment type="caution">
    <text evidence="2">The sequence shown here is derived from an EMBL/GenBank/DDBJ whole genome shotgun (WGS) entry which is preliminary data.</text>
</comment>
<dbReference type="AlphaFoldDB" id="A0AAP0RY89"/>
<evidence type="ECO:0000256" key="1">
    <source>
        <dbReference type="SAM" id="MobiDB-lite"/>
    </source>
</evidence>
<proteinExistence type="predicted"/>
<feature type="compositionally biased region" description="Acidic residues" evidence="1">
    <location>
        <begin position="173"/>
        <end position="182"/>
    </location>
</feature>
<dbReference type="PANTHER" id="PTHR36486:SF4">
    <property type="entry name" value="PH DOMAIN-CONTAINING PROTEIN"/>
    <property type="match status" value="1"/>
</dbReference>
<dbReference type="EMBL" id="JBBPBK010000004">
    <property type="protein sequence ID" value="KAK9286603.1"/>
    <property type="molecule type" value="Genomic_DNA"/>
</dbReference>